<feature type="region of interest" description="Disordered" evidence="1">
    <location>
        <begin position="76"/>
        <end position="250"/>
    </location>
</feature>
<sequence length="250" mass="25959">MECRVDLRPAAGLAARRPGSAWLFADLAGCLPCRPGWLAARPSWPAACLVDGAARRIPRSARAQLIARSAAPVACLPPASSPQQAARPPASPPAAASRVVARSARRRCPPQSVARSPALPAGAARRNQSRGRPSAAPPIASAAPPAHRTRPAATAGRAGHSAGQRAARRGCVAEQPPFSTLPGGTDSFGLGSRRAVRLSTSWRARGRPRRPRTRGGPRTARPAPRRCPSAGRPGCRAPRRPCCRPPGPGP</sequence>
<dbReference type="AlphaFoldDB" id="A0A1H5DSX9"/>
<organism evidence="2 3">
    <name type="scientific">Amycolatopsis tolypomycina</name>
    <dbReference type="NCBI Taxonomy" id="208445"/>
    <lineage>
        <taxon>Bacteria</taxon>
        <taxon>Bacillati</taxon>
        <taxon>Actinomycetota</taxon>
        <taxon>Actinomycetes</taxon>
        <taxon>Pseudonocardiales</taxon>
        <taxon>Pseudonocardiaceae</taxon>
        <taxon>Amycolatopsis</taxon>
    </lineage>
</organism>
<evidence type="ECO:0000313" key="3">
    <source>
        <dbReference type="Proteomes" id="UP000199622"/>
    </source>
</evidence>
<name>A0A1H5DSX9_9PSEU</name>
<keyword evidence="3" id="KW-1185">Reference proteome</keyword>
<dbReference type="Proteomes" id="UP000199622">
    <property type="component" value="Unassembled WGS sequence"/>
</dbReference>
<feature type="compositionally biased region" description="Basic residues" evidence="1">
    <location>
        <begin position="204"/>
        <end position="215"/>
    </location>
</feature>
<gene>
    <name evidence="2" type="ORF">SAMN04489727_9567</name>
</gene>
<evidence type="ECO:0000313" key="2">
    <source>
        <dbReference type="EMBL" id="SED81969.1"/>
    </source>
</evidence>
<evidence type="ECO:0000256" key="1">
    <source>
        <dbReference type="SAM" id="MobiDB-lite"/>
    </source>
</evidence>
<feature type="compositionally biased region" description="Low complexity" evidence="1">
    <location>
        <begin position="216"/>
        <end position="236"/>
    </location>
</feature>
<proteinExistence type="predicted"/>
<feature type="compositionally biased region" description="Low complexity" evidence="1">
    <location>
        <begin position="77"/>
        <end position="102"/>
    </location>
</feature>
<dbReference type="STRING" id="208445.SAMN04489727_9567"/>
<dbReference type="EMBL" id="FNSO01000004">
    <property type="protein sequence ID" value="SED81969.1"/>
    <property type="molecule type" value="Genomic_DNA"/>
</dbReference>
<protein>
    <submittedName>
        <fullName evidence="2">Uncharacterized protein</fullName>
    </submittedName>
</protein>
<feature type="compositionally biased region" description="Low complexity" evidence="1">
    <location>
        <begin position="133"/>
        <end position="160"/>
    </location>
</feature>
<accession>A0A1H5DSX9</accession>
<reference evidence="3" key="1">
    <citation type="submission" date="2016-10" db="EMBL/GenBank/DDBJ databases">
        <authorList>
            <person name="Varghese N."/>
            <person name="Submissions S."/>
        </authorList>
    </citation>
    <scope>NUCLEOTIDE SEQUENCE [LARGE SCALE GENOMIC DNA]</scope>
    <source>
        <strain evidence="3">DSM 44544</strain>
    </source>
</reference>